<gene>
    <name evidence="2" type="ORF">SAMN04488027_1216</name>
</gene>
<dbReference type="AlphaFoldDB" id="A0A1G7ZAS1"/>
<dbReference type="STRING" id="470826.SAMN04488027_1216"/>
<protein>
    <submittedName>
        <fullName evidence="2">Type IX secretion system membrane protein, PorP/SprF family</fullName>
    </submittedName>
</protein>
<dbReference type="InterPro" id="IPR019861">
    <property type="entry name" value="PorP/SprF_Bacteroidetes"/>
</dbReference>
<organism evidence="2 3">
    <name type="scientific">Psychroflexus sediminis</name>
    <dbReference type="NCBI Taxonomy" id="470826"/>
    <lineage>
        <taxon>Bacteria</taxon>
        <taxon>Pseudomonadati</taxon>
        <taxon>Bacteroidota</taxon>
        <taxon>Flavobacteriia</taxon>
        <taxon>Flavobacteriales</taxon>
        <taxon>Flavobacteriaceae</taxon>
        <taxon>Psychroflexus</taxon>
    </lineage>
</organism>
<sequence>MMTKSRILYTSLMFLLLLLSSTSGFAQQDPNFTQYMYNTLSINPAYAGSRNVFSAVALYRSRWMGFDGAPTSQTLSAHSPIRDGKMGLGFNIVNDKIGITTQTDINAVYSYSLDVSRFTKLSFGLNAGVNLLSVDYNELNIFDPNDPEFNNNIDNKISPQIGLGALLYNDRYFVGLSVPALLRTDRFSENSVADATVRDRLHYYLTAGLVFDINPALKFKPSLLVRHVSGAPLLAELSSNFLINDKFTLGAAYRLNSAFSGLFAFQVSDAILMGIAYDRNISTLSSYNDGSLEFFARFELFKKYKKMYTPRFF</sequence>
<dbReference type="Proteomes" id="UP000199296">
    <property type="component" value="Unassembled WGS sequence"/>
</dbReference>
<name>A0A1G7ZAS1_9FLAO</name>
<dbReference type="NCBIfam" id="TIGR03519">
    <property type="entry name" value="T9SS_PorP_fam"/>
    <property type="match status" value="1"/>
</dbReference>
<evidence type="ECO:0000313" key="3">
    <source>
        <dbReference type="Proteomes" id="UP000199296"/>
    </source>
</evidence>
<accession>A0A1G7ZAS1</accession>
<keyword evidence="3" id="KW-1185">Reference proteome</keyword>
<keyword evidence="1" id="KW-0732">Signal</keyword>
<evidence type="ECO:0000313" key="2">
    <source>
        <dbReference type="EMBL" id="SDH05646.1"/>
    </source>
</evidence>
<proteinExistence type="predicted"/>
<evidence type="ECO:0000256" key="1">
    <source>
        <dbReference type="SAM" id="SignalP"/>
    </source>
</evidence>
<reference evidence="2 3" key="1">
    <citation type="submission" date="2016-10" db="EMBL/GenBank/DDBJ databases">
        <authorList>
            <person name="de Groot N.N."/>
        </authorList>
    </citation>
    <scope>NUCLEOTIDE SEQUENCE [LARGE SCALE GENOMIC DNA]</scope>
    <source>
        <strain evidence="2 3">DSM 19803</strain>
    </source>
</reference>
<feature type="signal peptide" evidence="1">
    <location>
        <begin position="1"/>
        <end position="26"/>
    </location>
</feature>
<dbReference type="EMBL" id="FNCW01000021">
    <property type="protein sequence ID" value="SDH05646.1"/>
    <property type="molecule type" value="Genomic_DNA"/>
</dbReference>
<feature type="chain" id="PRO_5011517885" evidence="1">
    <location>
        <begin position="27"/>
        <end position="313"/>
    </location>
</feature>
<dbReference type="Pfam" id="PF11751">
    <property type="entry name" value="PorP_SprF"/>
    <property type="match status" value="1"/>
</dbReference>